<dbReference type="RefSeq" id="XP_033239349.1">
    <property type="nucleotide sequence ID" value="XM_033383458.1"/>
</dbReference>
<feature type="region of interest" description="Disordered" evidence="1">
    <location>
        <begin position="96"/>
        <end position="117"/>
    </location>
</feature>
<proteinExistence type="predicted"/>
<gene>
    <name evidence="3 4 5" type="primary">LOC26533050</name>
</gene>
<reference evidence="3 4" key="1">
    <citation type="submission" date="2025-04" db="UniProtKB">
        <authorList>
            <consortium name="RefSeq"/>
        </authorList>
    </citation>
    <scope>IDENTIFICATION</scope>
    <source>
        <strain evidence="3 4">MV-25-SWS-2005</strain>
        <tissue evidence="3 4">Whole body</tissue>
    </source>
</reference>
<dbReference type="RefSeq" id="XP_033239350.1">
    <property type="nucleotide sequence ID" value="XM_033383459.1"/>
</dbReference>
<organism evidence="2 3">
    <name type="scientific">Drosophila pseudoobscura pseudoobscura</name>
    <name type="common">Fruit fly</name>
    <dbReference type="NCBI Taxonomy" id="46245"/>
    <lineage>
        <taxon>Eukaryota</taxon>
        <taxon>Metazoa</taxon>
        <taxon>Ecdysozoa</taxon>
        <taxon>Arthropoda</taxon>
        <taxon>Hexapoda</taxon>
        <taxon>Insecta</taxon>
        <taxon>Pterygota</taxon>
        <taxon>Neoptera</taxon>
        <taxon>Endopterygota</taxon>
        <taxon>Diptera</taxon>
        <taxon>Brachycera</taxon>
        <taxon>Muscomorpha</taxon>
        <taxon>Ephydroidea</taxon>
        <taxon>Drosophilidae</taxon>
        <taxon>Drosophila</taxon>
        <taxon>Sophophora</taxon>
    </lineage>
</organism>
<evidence type="ECO:0000256" key="1">
    <source>
        <dbReference type="SAM" id="MobiDB-lite"/>
    </source>
</evidence>
<evidence type="ECO:0000313" key="5">
    <source>
        <dbReference type="RefSeq" id="XP_033239351.1"/>
    </source>
</evidence>
<evidence type="ECO:0000313" key="2">
    <source>
        <dbReference type="Proteomes" id="UP000001819"/>
    </source>
</evidence>
<dbReference type="Proteomes" id="UP000001819">
    <property type="component" value="Chromosome X"/>
</dbReference>
<protein>
    <submittedName>
        <fullName evidence="3 4">Uncharacterized protein isoform X2</fullName>
    </submittedName>
    <submittedName>
        <fullName evidence="5">Uncharacterized protein isoform X3</fullName>
    </submittedName>
</protein>
<keyword evidence="2" id="KW-1185">Reference proteome</keyword>
<sequence length="117" mass="13961">MVILQTKEGHRDGTWNIRSVIPSVRIPSGLHQYQINIMQRDQDRINHYIKHYIKHRERRGKDIVMVPGISDQLFPQFGYTVARININNHHIKHYIKHREREGRKWKDGDPSDEGRTS</sequence>
<evidence type="ECO:0000313" key="3">
    <source>
        <dbReference type="RefSeq" id="XP_033239349.1"/>
    </source>
</evidence>
<accession>A0A6I8W9V0</accession>
<evidence type="ECO:0000313" key="4">
    <source>
        <dbReference type="RefSeq" id="XP_033239350.1"/>
    </source>
</evidence>
<dbReference type="AlphaFoldDB" id="A0A6I8W9V0"/>
<feature type="compositionally biased region" description="Basic and acidic residues" evidence="1">
    <location>
        <begin position="98"/>
        <end position="117"/>
    </location>
</feature>
<dbReference type="RefSeq" id="XP_033239351.1">
    <property type="nucleotide sequence ID" value="XM_033383460.1"/>
</dbReference>
<name>A0A6I8W9V0_DROPS</name>